<feature type="compositionally biased region" description="Low complexity" evidence="1">
    <location>
        <begin position="155"/>
        <end position="164"/>
    </location>
</feature>
<feature type="compositionally biased region" description="Basic and acidic residues" evidence="1">
    <location>
        <begin position="71"/>
        <end position="80"/>
    </location>
</feature>
<sequence>AALRLALHAQKGHRALLRLHCVHVAPPTVVAVRNSPRLPFANSGPVQRAAAKTSQSRGPRARTTANAFDARPQRPDHVVDRQALLVSRLRPHRPERRARPAAQGDRRGDDSRRQVAEEQQYRGGRAHQEGRGPQRRDQSEEGAHRRDQGGGAKSVARADAAGDAARARARRAAGVAVAAARRPGPGRPARAHAAVEPGPREGAQDV</sequence>
<accession>A0A8J2WGJ0</accession>
<comment type="caution">
    <text evidence="2">The sequence shown here is derived from an EMBL/GenBank/DDBJ whole genome shotgun (WGS) entry which is preliminary data.</text>
</comment>
<dbReference type="Proteomes" id="UP000789595">
    <property type="component" value="Unassembled WGS sequence"/>
</dbReference>
<feature type="compositionally biased region" description="Basic and acidic residues" evidence="1">
    <location>
        <begin position="104"/>
        <end position="148"/>
    </location>
</feature>
<feature type="non-terminal residue" evidence="2">
    <location>
        <position position="1"/>
    </location>
</feature>
<feature type="region of interest" description="Disordered" evidence="1">
    <location>
        <begin position="38"/>
        <end position="206"/>
    </location>
</feature>
<feature type="non-terminal residue" evidence="2">
    <location>
        <position position="206"/>
    </location>
</feature>
<feature type="compositionally biased region" description="Low complexity" evidence="1">
    <location>
        <begin position="172"/>
        <end position="195"/>
    </location>
</feature>
<evidence type="ECO:0000313" key="2">
    <source>
        <dbReference type="EMBL" id="CAH0367545.1"/>
    </source>
</evidence>
<reference evidence="2" key="1">
    <citation type="submission" date="2021-11" db="EMBL/GenBank/DDBJ databases">
        <authorList>
            <consortium name="Genoscope - CEA"/>
            <person name="William W."/>
        </authorList>
    </citation>
    <scope>NUCLEOTIDE SEQUENCE</scope>
</reference>
<protein>
    <submittedName>
        <fullName evidence="2">Uncharacterized protein</fullName>
    </submittedName>
</protein>
<proteinExistence type="predicted"/>
<organism evidence="2 3">
    <name type="scientific">Pelagomonas calceolata</name>
    <dbReference type="NCBI Taxonomy" id="35677"/>
    <lineage>
        <taxon>Eukaryota</taxon>
        <taxon>Sar</taxon>
        <taxon>Stramenopiles</taxon>
        <taxon>Ochrophyta</taxon>
        <taxon>Pelagophyceae</taxon>
        <taxon>Pelagomonadales</taxon>
        <taxon>Pelagomonadaceae</taxon>
        <taxon>Pelagomonas</taxon>
    </lineage>
</organism>
<dbReference type="EMBL" id="CAKKNE010000002">
    <property type="protein sequence ID" value="CAH0367545.1"/>
    <property type="molecule type" value="Genomic_DNA"/>
</dbReference>
<gene>
    <name evidence="2" type="ORF">PECAL_2P05700</name>
</gene>
<evidence type="ECO:0000313" key="3">
    <source>
        <dbReference type="Proteomes" id="UP000789595"/>
    </source>
</evidence>
<keyword evidence="3" id="KW-1185">Reference proteome</keyword>
<dbReference type="AlphaFoldDB" id="A0A8J2WGJ0"/>
<name>A0A8J2WGJ0_9STRA</name>
<evidence type="ECO:0000256" key="1">
    <source>
        <dbReference type="SAM" id="MobiDB-lite"/>
    </source>
</evidence>